<dbReference type="PRINTS" id="PR00463">
    <property type="entry name" value="EP450I"/>
</dbReference>
<comment type="cofactor">
    <cofactor evidence="1">
        <name>heme</name>
        <dbReference type="ChEBI" id="CHEBI:30413"/>
    </cofactor>
</comment>
<evidence type="ECO:0000313" key="12">
    <source>
        <dbReference type="EMBL" id="KAK9289564.1"/>
    </source>
</evidence>
<comment type="similarity">
    <text evidence="3">Belongs to the cytochrome P450 family.</text>
</comment>
<accession>A0AAP0S9F7</accession>
<organism evidence="12 13">
    <name type="scientific">Liquidambar formosana</name>
    <name type="common">Formosan gum</name>
    <dbReference type="NCBI Taxonomy" id="63359"/>
    <lineage>
        <taxon>Eukaryota</taxon>
        <taxon>Viridiplantae</taxon>
        <taxon>Streptophyta</taxon>
        <taxon>Embryophyta</taxon>
        <taxon>Tracheophyta</taxon>
        <taxon>Spermatophyta</taxon>
        <taxon>Magnoliopsida</taxon>
        <taxon>eudicotyledons</taxon>
        <taxon>Gunneridae</taxon>
        <taxon>Pentapetalae</taxon>
        <taxon>Saxifragales</taxon>
        <taxon>Altingiaceae</taxon>
        <taxon>Liquidambar</taxon>
    </lineage>
</organism>
<keyword evidence="9" id="KW-0408">Iron</keyword>
<keyword evidence="7" id="KW-1133">Transmembrane helix</keyword>
<sequence length="143" mass="16234">MGAGATSTQERKFLVSLAIEACEKEEKAGFFLSMVVDWAMAEILKNPILMEKAEAEVRHVFDRNGNADEGGIHELRYLKLVIKEIEITSSCSFVTSKIEMQRCVINGYNKPVKTKVMVNAWAIGRDPNYWSEADRFHPFAQFN</sequence>
<gene>
    <name evidence="12" type="ORF">L1049_007720</name>
</gene>
<dbReference type="SUPFAM" id="SSF48264">
    <property type="entry name" value="Cytochrome P450"/>
    <property type="match status" value="1"/>
</dbReference>
<comment type="subcellular location">
    <subcellularLocation>
        <location evidence="2">Membrane</location>
        <topology evidence="2">Single-pass membrane protein</topology>
    </subcellularLocation>
</comment>
<comment type="caution">
    <text evidence="12">The sequence shown here is derived from an EMBL/GenBank/DDBJ whole genome shotgun (WGS) entry which is preliminary data.</text>
</comment>
<dbReference type="PANTHER" id="PTHR47953:SF19">
    <property type="entry name" value="OS06G0641600 PROTEIN"/>
    <property type="match status" value="1"/>
</dbReference>
<dbReference type="InterPro" id="IPR002401">
    <property type="entry name" value="Cyt_P450_E_grp-I"/>
</dbReference>
<dbReference type="GO" id="GO:0016705">
    <property type="term" value="F:oxidoreductase activity, acting on paired donors, with incorporation or reduction of molecular oxygen"/>
    <property type="evidence" value="ECO:0007669"/>
    <property type="project" value="InterPro"/>
</dbReference>
<evidence type="ECO:0000256" key="5">
    <source>
        <dbReference type="ARBA" id="ARBA00022692"/>
    </source>
</evidence>
<dbReference type="GO" id="GO:0016020">
    <property type="term" value="C:membrane"/>
    <property type="evidence" value="ECO:0007669"/>
    <property type="project" value="UniProtKB-SubCell"/>
</dbReference>
<protein>
    <recommendedName>
        <fullName evidence="14">Cytochrome P450</fullName>
    </recommendedName>
</protein>
<dbReference type="GO" id="GO:0004497">
    <property type="term" value="F:monooxygenase activity"/>
    <property type="evidence" value="ECO:0007669"/>
    <property type="project" value="UniProtKB-KW"/>
</dbReference>
<keyword evidence="8" id="KW-0560">Oxidoreductase</keyword>
<keyword evidence="4" id="KW-0349">Heme</keyword>
<evidence type="ECO:0000313" key="13">
    <source>
        <dbReference type="Proteomes" id="UP001415857"/>
    </source>
</evidence>
<dbReference type="Pfam" id="PF00067">
    <property type="entry name" value="p450"/>
    <property type="match status" value="1"/>
</dbReference>
<keyword evidence="6" id="KW-0479">Metal-binding</keyword>
<dbReference type="EMBL" id="JBBPBK010000002">
    <property type="protein sequence ID" value="KAK9289564.1"/>
    <property type="molecule type" value="Genomic_DNA"/>
</dbReference>
<keyword evidence="5" id="KW-0812">Transmembrane</keyword>
<keyword evidence="10" id="KW-0503">Monooxygenase</keyword>
<dbReference type="InterPro" id="IPR052306">
    <property type="entry name" value="CYP450_71D"/>
</dbReference>
<dbReference type="Gene3D" id="1.10.630.10">
    <property type="entry name" value="Cytochrome P450"/>
    <property type="match status" value="1"/>
</dbReference>
<keyword evidence="13" id="KW-1185">Reference proteome</keyword>
<evidence type="ECO:0000256" key="6">
    <source>
        <dbReference type="ARBA" id="ARBA00022723"/>
    </source>
</evidence>
<dbReference type="InterPro" id="IPR036396">
    <property type="entry name" value="Cyt_P450_sf"/>
</dbReference>
<evidence type="ECO:0000256" key="3">
    <source>
        <dbReference type="ARBA" id="ARBA00010617"/>
    </source>
</evidence>
<reference evidence="12 13" key="1">
    <citation type="journal article" date="2024" name="Plant J.">
        <title>Genome sequences and population genomics reveal climatic adaptation and genomic divergence between two closely related sweetgum species.</title>
        <authorList>
            <person name="Xu W.Q."/>
            <person name="Ren C.Q."/>
            <person name="Zhang X.Y."/>
            <person name="Comes H.P."/>
            <person name="Liu X.H."/>
            <person name="Li Y.G."/>
            <person name="Kettle C.J."/>
            <person name="Jalonen R."/>
            <person name="Gaisberger H."/>
            <person name="Ma Y.Z."/>
            <person name="Qiu Y.X."/>
        </authorList>
    </citation>
    <scope>NUCLEOTIDE SEQUENCE [LARGE SCALE GENOMIC DNA]</scope>
    <source>
        <strain evidence="12">Hangzhou</strain>
    </source>
</reference>
<evidence type="ECO:0000256" key="8">
    <source>
        <dbReference type="ARBA" id="ARBA00023002"/>
    </source>
</evidence>
<evidence type="ECO:0000256" key="9">
    <source>
        <dbReference type="ARBA" id="ARBA00023004"/>
    </source>
</evidence>
<evidence type="ECO:0000256" key="1">
    <source>
        <dbReference type="ARBA" id="ARBA00001971"/>
    </source>
</evidence>
<proteinExistence type="inferred from homology"/>
<dbReference type="InterPro" id="IPR001128">
    <property type="entry name" value="Cyt_P450"/>
</dbReference>
<dbReference type="PANTHER" id="PTHR47953">
    <property type="entry name" value="OS08G0105600 PROTEIN"/>
    <property type="match status" value="1"/>
</dbReference>
<evidence type="ECO:0000256" key="7">
    <source>
        <dbReference type="ARBA" id="ARBA00022989"/>
    </source>
</evidence>
<dbReference type="AlphaFoldDB" id="A0AAP0S9F7"/>
<keyword evidence="11" id="KW-0472">Membrane</keyword>
<dbReference type="GO" id="GO:0020037">
    <property type="term" value="F:heme binding"/>
    <property type="evidence" value="ECO:0007669"/>
    <property type="project" value="InterPro"/>
</dbReference>
<dbReference type="Proteomes" id="UP001415857">
    <property type="component" value="Unassembled WGS sequence"/>
</dbReference>
<dbReference type="GO" id="GO:0005506">
    <property type="term" value="F:iron ion binding"/>
    <property type="evidence" value="ECO:0007669"/>
    <property type="project" value="InterPro"/>
</dbReference>
<name>A0AAP0S9F7_LIQFO</name>
<evidence type="ECO:0008006" key="14">
    <source>
        <dbReference type="Google" id="ProtNLM"/>
    </source>
</evidence>
<evidence type="ECO:0000256" key="2">
    <source>
        <dbReference type="ARBA" id="ARBA00004167"/>
    </source>
</evidence>
<evidence type="ECO:0000256" key="4">
    <source>
        <dbReference type="ARBA" id="ARBA00022617"/>
    </source>
</evidence>
<evidence type="ECO:0000256" key="10">
    <source>
        <dbReference type="ARBA" id="ARBA00023033"/>
    </source>
</evidence>
<evidence type="ECO:0000256" key="11">
    <source>
        <dbReference type="ARBA" id="ARBA00023136"/>
    </source>
</evidence>